<dbReference type="InterPro" id="IPR029062">
    <property type="entry name" value="Class_I_gatase-like"/>
</dbReference>
<feature type="compositionally biased region" description="Low complexity" evidence="4">
    <location>
        <begin position="764"/>
        <end position="776"/>
    </location>
</feature>
<gene>
    <name evidence="6" type="ORF">FHR34_004588</name>
</gene>
<dbReference type="SUPFAM" id="SSF46689">
    <property type="entry name" value="Homeodomain-like"/>
    <property type="match status" value="2"/>
</dbReference>
<dbReference type="Proteomes" id="UP000540506">
    <property type="component" value="Unassembled WGS sequence"/>
</dbReference>
<dbReference type="SUPFAM" id="SSF52317">
    <property type="entry name" value="Class I glutamine amidotransferase-like"/>
    <property type="match status" value="1"/>
</dbReference>
<evidence type="ECO:0000256" key="4">
    <source>
        <dbReference type="SAM" id="MobiDB-lite"/>
    </source>
</evidence>
<dbReference type="Gene3D" id="1.10.10.60">
    <property type="entry name" value="Homeodomain-like"/>
    <property type="match status" value="1"/>
</dbReference>
<dbReference type="InterPro" id="IPR009057">
    <property type="entry name" value="Homeodomain-like_sf"/>
</dbReference>
<evidence type="ECO:0000256" key="1">
    <source>
        <dbReference type="ARBA" id="ARBA00023015"/>
    </source>
</evidence>
<dbReference type="SMART" id="SM00342">
    <property type="entry name" value="HTH_ARAC"/>
    <property type="match status" value="1"/>
</dbReference>
<organism evidence="6 7">
    <name type="scientific">Kitasatospora kifunensis</name>
    <name type="common">Streptomyces kifunensis</name>
    <dbReference type="NCBI Taxonomy" id="58351"/>
    <lineage>
        <taxon>Bacteria</taxon>
        <taxon>Bacillati</taxon>
        <taxon>Actinomycetota</taxon>
        <taxon>Actinomycetes</taxon>
        <taxon>Kitasatosporales</taxon>
        <taxon>Streptomycetaceae</taxon>
        <taxon>Kitasatospora</taxon>
    </lineage>
</organism>
<feature type="compositionally biased region" description="Low complexity" evidence="4">
    <location>
        <begin position="538"/>
        <end position="548"/>
    </location>
</feature>
<dbReference type="PANTHER" id="PTHR43130">
    <property type="entry name" value="ARAC-FAMILY TRANSCRIPTIONAL REGULATOR"/>
    <property type="match status" value="1"/>
</dbReference>
<dbReference type="GO" id="GO:0043565">
    <property type="term" value="F:sequence-specific DNA binding"/>
    <property type="evidence" value="ECO:0007669"/>
    <property type="project" value="InterPro"/>
</dbReference>
<dbReference type="EMBL" id="JACHJV010000001">
    <property type="protein sequence ID" value="MBB4925595.1"/>
    <property type="molecule type" value="Genomic_DNA"/>
</dbReference>
<dbReference type="InterPro" id="IPR052158">
    <property type="entry name" value="INH-QAR"/>
</dbReference>
<keyword evidence="7" id="KW-1185">Reference proteome</keyword>
<name>A0A7W7R5E0_KITKI</name>
<keyword evidence="3" id="KW-0804">Transcription</keyword>
<dbReference type="Pfam" id="PF12833">
    <property type="entry name" value="HTH_18"/>
    <property type="match status" value="1"/>
</dbReference>
<feature type="compositionally biased region" description="Low complexity" evidence="4">
    <location>
        <begin position="565"/>
        <end position="588"/>
    </location>
</feature>
<dbReference type="GO" id="GO:0003700">
    <property type="term" value="F:DNA-binding transcription factor activity"/>
    <property type="evidence" value="ECO:0007669"/>
    <property type="project" value="InterPro"/>
</dbReference>
<comment type="caution">
    <text evidence="6">The sequence shown here is derived from an EMBL/GenBank/DDBJ whole genome shotgun (WGS) entry which is preliminary data.</text>
</comment>
<accession>A0A7W7R5E0</accession>
<dbReference type="PROSITE" id="PS00041">
    <property type="entry name" value="HTH_ARAC_FAMILY_1"/>
    <property type="match status" value="1"/>
</dbReference>
<feature type="compositionally biased region" description="Low complexity" evidence="4">
    <location>
        <begin position="806"/>
        <end position="831"/>
    </location>
</feature>
<dbReference type="AlphaFoldDB" id="A0A7W7R5E0"/>
<keyword evidence="1" id="KW-0805">Transcription regulation</keyword>
<evidence type="ECO:0000256" key="2">
    <source>
        <dbReference type="ARBA" id="ARBA00023125"/>
    </source>
</evidence>
<dbReference type="PANTHER" id="PTHR43130:SF3">
    <property type="entry name" value="HTH-TYPE TRANSCRIPTIONAL REGULATOR RV1931C"/>
    <property type="match status" value="1"/>
</dbReference>
<feature type="compositionally biased region" description="Gly residues" evidence="4">
    <location>
        <begin position="748"/>
        <end position="763"/>
    </location>
</feature>
<dbReference type="InterPro" id="IPR018060">
    <property type="entry name" value="HTH_AraC"/>
</dbReference>
<dbReference type="InterPro" id="IPR018062">
    <property type="entry name" value="HTH_AraC-typ_CS"/>
</dbReference>
<reference evidence="6 7" key="1">
    <citation type="submission" date="2020-08" db="EMBL/GenBank/DDBJ databases">
        <title>Sequencing the genomes of 1000 actinobacteria strains.</title>
        <authorList>
            <person name="Klenk H.-P."/>
        </authorList>
    </citation>
    <scope>NUCLEOTIDE SEQUENCE [LARGE SCALE GENOMIC DNA]</scope>
    <source>
        <strain evidence="6 7">DSM 41654</strain>
    </source>
</reference>
<feature type="compositionally biased region" description="Basic and acidic residues" evidence="4">
    <location>
        <begin position="643"/>
        <end position="699"/>
    </location>
</feature>
<proteinExistence type="predicted"/>
<evidence type="ECO:0000313" key="6">
    <source>
        <dbReference type="EMBL" id="MBB4925595.1"/>
    </source>
</evidence>
<feature type="domain" description="HTH araC/xylS-type" evidence="5">
    <location>
        <begin position="323"/>
        <end position="421"/>
    </location>
</feature>
<feature type="region of interest" description="Disordered" evidence="4">
    <location>
        <begin position="418"/>
        <end position="446"/>
    </location>
</feature>
<dbReference type="Pfam" id="PF01965">
    <property type="entry name" value="DJ-1_PfpI"/>
    <property type="match status" value="1"/>
</dbReference>
<dbReference type="Gene3D" id="3.40.50.880">
    <property type="match status" value="1"/>
</dbReference>
<evidence type="ECO:0000259" key="5">
    <source>
        <dbReference type="PROSITE" id="PS01124"/>
    </source>
</evidence>
<feature type="compositionally biased region" description="Gly residues" evidence="4">
    <location>
        <begin position="549"/>
        <end position="564"/>
    </location>
</feature>
<dbReference type="InterPro" id="IPR002818">
    <property type="entry name" value="DJ-1/PfpI"/>
</dbReference>
<dbReference type="PROSITE" id="PS01124">
    <property type="entry name" value="HTH_ARAC_FAMILY_2"/>
    <property type="match status" value="1"/>
</dbReference>
<feature type="compositionally biased region" description="Basic and acidic residues" evidence="4">
    <location>
        <begin position="621"/>
        <end position="631"/>
    </location>
</feature>
<evidence type="ECO:0000256" key="3">
    <source>
        <dbReference type="ARBA" id="ARBA00023163"/>
    </source>
</evidence>
<sequence length="831" mass="81128">MASGLGSESNEGGGLSGYPVSSGLGSGLGSPAGPTGLGGSGSLGPVGLGGPAALGGSGLGGSGLSGSGLGAGSLGSSGSGGSPGLGAGGGQGGPAISVAPRKLAGRRRRETVAVLIFSGAPIFESSIPLSVFGVDRQDAGVPRYRLLVCAGEDGPLTTTGGVTLTAPFGLEALARAGTIVVPAWRSISQPPPVEAIAALRKAHHEGARIIGLCTGAFVLAAAGLLDGRPATTHWMYAPTLAKRYPRVHVDPRELFVDDGDVLTSAGTAAGIDLCLHVVRSDHGAEAANALARRLVVPNRRSGGGQAQYIDQSLPEEIGNDPLAEVVTWALENLNQQFDVEVLAARAYMSRRTFDRRFRTLTGSAPLQWLITQRVLQAQRLLETSELSVDDVARRCGFRSPVALRGHFRRQLGVSPAAYRTSYRARRPGPGPVAGVPPQGGSAERVGDRAVERTVGVTSGPGNPAAGSGFGGATGAVGAPGLGGLGGVAGVAGSTAAGSSAGGFTGAAAAGLGASTPGGGAASSASGAAAGQPVGGAGTTAEGGPSQGSAGAGGSRGIGAKGTAGGASRSGPSGSAANGSAANGRALPPGALPPPGKNRIRPLVPPQPGPATRRGPAGSPRPVEHAVAEDGHSQPSARGAGTGHRTERPTADRRSTERPAVERSATERPAVERPSTDRLSTDRLSAERPVAERPGRRTDGRVTGSSGATGGAGLLGGGTRASGGRDTADRAERTGLSGSQQAAGRRGDGSGASTGGPRGGGYGAPGTTARPGGAPVGDAAGRAEQRAAVQLGTHPVAAPATAPPSPVDVADLAGAADATDAVDTTADTTAEA</sequence>
<feature type="compositionally biased region" description="Low complexity" evidence="4">
    <location>
        <begin position="521"/>
        <end position="531"/>
    </location>
</feature>
<evidence type="ECO:0000313" key="7">
    <source>
        <dbReference type="Proteomes" id="UP000540506"/>
    </source>
</evidence>
<protein>
    <submittedName>
        <fullName evidence="6">Transcriptional regulator GlxA family with amidase domain</fullName>
    </submittedName>
</protein>
<keyword evidence="2" id="KW-0238">DNA-binding</keyword>
<feature type="compositionally biased region" description="Gly residues" evidence="4">
    <location>
        <begin position="706"/>
        <end position="720"/>
    </location>
</feature>
<feature type="region of interest" description="Disordered" evidence="4">
    <location>
        <begin position="74"/>
        <end position="93"/>
    </location>
</feature>
<feature type="region of interest" description="Disordered" evidence="4">
    <location>
        <begin position="514"/>
        <end position="831"/>
    </location>
</feature>
<dbReference type="CDD" id="cd03137">
    <property type="entry name" value="GATase1_AraC_1"/>
    <property type="match status" value="1"/>
</dbReference>